<keyword evidence="3 5" id="KW-1133">Transmembrane helix</keyword>
<evidence type="ECO:0000256" key="3">
    <source>
        <dbReference type="ARBA" id="ARBA00022989"/>
    </source>
</evidence>
<protein>
    <recommendedName>
        <fullName evidence="6">G-protein coupled receptors family 2 profile 2 domain-containing protein</fullName>
    </recommendedName>
</protein>
<keyword evidence="8" id="KW-1185">Reference proteome</keyword>
<dbReference type="InterPro" id="IPR053231">
    <property type="entry name" value="GPCR_LN-TM7"/>
</dbReference>
<feature type="transmembrane region" description="Helical" evidence="5">
    <location>
        <begin position="213"/>
        <end position="237"/>
    </location>
</feature>
<accession>A0AA88XJQ0</accession>
<dbReference type="Proteomes" id="UP001186944">
    <property type="component" value="Unassembled WGS sequence"/>
</dbReference>
<feature type="transmembrane region" description="Helical" evidence="5">
    <location>
        <begin position="432"/>
        <end position="456"/>
    </location>
</feature>
<evidence type="ECO:0000259" key="6">
    <source>
        <dbReference type="PROSITE" id="PS50261"/>
    </source>
</evidence>
<dbReference type="PROSITE" id="PS50261">
    <property type="entry name" value="G_PROTEIN_RECEP_F2_4"/>
    <property type="match status" value="1"/>
</dbReference>
<feature type="transmembrane region" description="Helical" evidence="5">
    <location>
        <begin position="407"/>
        <end position="426"/>
    </location>
</feature>
<keyword evidence="2 5" id="KW-0812">Transmembrane</keyword>
<dbReference type="PANTHER" id="PTHR45902:SF1">
    <property type="entry name" value="LATROPHILIN RECEPTOR-LIKE PROTEIN A"/>
    <property type="match status" value="1"/>
</dbReference>
<dbReference type="Gene3D" id="1.20.1070.10">
    <property type="entry name" value="Rhodopsin 7-helix transmembrane proteins"/>
    <property type="match status" value="1"/>
</dbReference>
<proteinExistence type="predicted"/>
<keyword evidence="4 5" id="KW-0472">Membrane</keyword>
<comment type="subcellular location">
    <subcellularLocation>
        <location evidence="1">Membrane</location>
        <topology evidence="1">Multi-pass membrane protein</topology>
    </subcellularLocation>
</comment>
<organism evidence="7 8">
    <name type="scientific">Pinctada imbricata</name>
    <name type="common">Atlantic pearl-oyster</name>
    <name type="synonym">Pinctada martensii</name>
    <dbReference type="NCBI Taxonomy" id="66713"/>
    <lineage>
        <taxon>Eukaryota</taxon>
        <taxon>Metazoa</taxon>
        <taxon>Spiralia</taxon>
        <taxon>Lophotrochozoa</taxon>
        <taxon>Mollusca</taxon>
        <taxon>Bivalvia</taxon>
        <taxon>Autobranchia</taxon>
        <taxon>Pteriomorphia</taxon>
        <taxon>Pterioida</taxon>
        <taxon>Pterioidea</taxon>
        <taxon>Pteriidae</taxon>
        <taxon>Pinctada</taxon>
    </lineage>
</organism>
<comment type="caution">
    <text evidence="7">The sequence shown here is derived from an EMBL/GenBank/DDBJ whole genome shotgun (WGS) entry which is preliminary data.</text>
</comment>
<dbReference type="GO" id="GO:0007166">
    <property type="term" value="P:cell surface receptor signaling pathway"/>
    <property type="evidence" value="ECO:0007669"/>
    <property type="project" value="InterPro"/>
</dbReference>
<dbReference type="EMBL" id="VSWD01000012">
    <property type="protein sequence ID" value="KAK3086468.1"/>
    <property type="molecule type" value="Genomic_DNA"/>
</dbReference>
<evidence type="ECO:0000256" key="4">
    <source>
        <dbReference type="ARBA" id="ARBA00023136"/>
    </source>
</evidence>
<gene>
    <name evidence="7" type="ORF">FSP39_018891</name>
</gene>
<feature type="transmembrane region" description="Helical" evidence="5">
    <location>
        <begin position="322"/>
        <end position="344"/>
    </location>
</feature>
<evidence type="ECO:0000313" key="8">
    <source>
        <dbReference type="Proteomes" id="UP001186944"/>
    </source>
</evidence>
<dbReference type="InterPro" id="IPR017981">
    <property type="entry name" value="GPCR_2-like_7TM"/>
</dbReference>
<feature type="domain" description="G-protein coupled receptors family 2 profile 2" evidence="6">
    <location>
        <begin position="214"/>
        <end position="458"/>
    </location>
</feature>
<feature type="transmembrane region" description="Helical" evidence="5">
    <location>
        <begin position="249"/>
        <end position="266"/>
    </location>
</feature>
<dbReference type="CDD" id="cd15039">
    <property type="entry name" value="7tmB3_Methuselah-like"/>
    <property type="match status" value="1"/>
</dbReference>
<evidence type="ECO:0000256" key="1">
    <source>
        <dbReference type="ARBA" id="ARBA00004141"/>
    </source>
</evidence>
<feature type="transmembrane region" description="Helical" evidence="5">
    <location>
        <begin position="278"/>
        <end position="301"/>
    </location>
</feature>
<name>A0AA88XJQ0_PINIB</name>
<dbReference type="PANTHER" id="PTHR45902">
    <property type="entry name" value="LATROPHILIN RECEPTOR-LIKE PROTEIN A"/>
    <property type="match status" value="1"/>
</dbReference>
<dbReference type="GO" id="GO:0016020">
    <property type="term" value="C:membrane"/>
    <property type="evidence" value="ECO:0007669"/>
    <property type="project" value="UniProtKB-SubCell"/>
</dbReference>
<dbReference type="AlphaFoldDB" id="A0AA88XJQ0"/>
<dbReference type="InterPro" id="IPR000832">
    <property type="entry name" value="GPCR_2_secretin-like"/>
</dbReference>
<dbReference type="GO" id="GO:0004930">
    <property type="term" value="F:G protein-coupled receptor activity"/>
    <property type="evidence" value="ECO:0007669"/>
    <property type="project" value="InterPro"/>
</dbReference>
<evidence type="ECO:0000256" key="2">
    <source>
        <dbReference type="ARBA" id="ARBA00022692"/>
    </source>
</evidence>
<feature type="transmembrane region" description="Helical" evidence="5">
    <location>
        <begin position="364"/>
        <end position="386"/>
    </location>
</feature>
<evidence type="ECO:0000313" key="7">
    <source>
        <dbReference type="EMBL" id="KAK3086468.1"/>
    </source>
</evidence>
<sequence length="484" mass="54827">MTIQTDLSGKDDQFLNTLSKSVTENLIEKIENHFDDLLDNKPDVRIESMVILDGEGEKQHSQCRLVRVKLFFQSSGSRLRIEKSLIELKLSFGNSCNRNNQWSNDAIHYDVASRRRIRKRFVSGAFSDGYFSAKVSNVLLCPQIKLDEDEYNVSDDGSILTLTREGFESVSFDEFATTPSGQMRVCLNYLRKIKYIPMPMTDGAVEVDLKQKYLWIMSLVSSALSVVSLTLGLTVYFCVPNLRSIPGKIIMLLMTSLLFALVFHQVSYFAVNNKSGCIAVATVLHLSWLSVFLCTQTANFHMWRTFTSMEVGSRSERILLKYVMYIYGLPVCLVCVVLATGLAMHSDVWWGYGGSKCFINDINLLIGLFICPVALICVLNILFFTLTFRAITRSPTAENNQRKRNELAIFARLTTVTGVSWLLQIIDSFLPFTYFTFISTIINSLQGLSIFIAFIVNKRVWGLLLERFNPSDNANSSKTTRHTT</sequence>
<evidence type="ECO:0000256" key="5">
    <source>
        <dbReference type="SAM" id="Phobius"/>
    </source>
</evidence>
<dbReference type="Pfam" id="PF00002">
    <property type="entry name" value="7tm_2"/>
    <property type="match status" value="1"/>
</dbReference>
<reference evidence="7" key="1">
    <citation type="submission" date="2019-08" db="EMBL/GenBank/DDBJ databases">
        <title>The improved chromosome-level genome for the pearl oyster Pinctada fucata martensii using PacBio sequencing and Hi-C.</title>
        <authorList>
            <person name="Zheng Z."/>
        </authorList>
    </citation>
    <scope>NUCLEOTIDE SEQUENCE</scope>
    <source>
        <strain evidence="7">ZZ-2019</strain>
        <tissue evidence="7">Adductor muscle</tissue>
    </source>
</reference>